<dbReference type="CDD" id="cd04301">
    <property type="entry name" value="NAT_SF"/>
    <property type="match status" value="1"/>
</dbReference>
<dbReference type="InterPro" id="IPR051635">
    <property type="entry name" value="SNAT-like"/>
</dbReference>
<dbReference type="PROSITE" id="PS51186">
    <property type="entry name" value="GNAT"/>
    <property type="match status" value="1"/>
</dbReference>
<dbReference type="EMBL" id="JAQQWK010000002">
    <property type="protein sequence ID" value="KAK8051363.1"/>
    <property type="molecule type" value="Genomic_DNA"/>
</dbReference>
<accession>A0ABR1U056</accession>
<feature type="domain" description="N-acetyltransferase" evidence="4">
    <location>
        <begin position="66"/>
        <end position="267"/>
    </location>
</feature>
<reference evidence="5 6" key="1">
    <citation type="submission" date="2023-01" db="EMBL/GenBank/DDBJ databases">
        <title>Analysis of 21 Apiospora genomes using comparative genomics revels a genus with tremendous synthesis potential of carbohydrate active enzymes and secondary metabolites.</title>
        <authorList>
            <person name="Sorensen T."/>
        </authorList>
    </citation>
    <scope>NUCLEOTIDE SEQUENCE [LARGE SCALE GENOMIC DNA]</scope>
    <source>
        <strain evidence="5 6">CBS 33761</strain>
    </source>
</reference>
<feature type="region of interest" description="Disordered" evidence="3">
    <location>
        <begin position="1"/>
        <end position="32"/>
    </location>
</feature>
<feature type="compositionally biased region" description="Acidic residues" evidence="3">
    <location>
        <begin position="14"/>
        <end position="32"/>
    </location>
</feature>
<dbReference type="InterPro" id="IPR016181">
    <property type="entry name" value="Acyl_CoA_acyltransferase"/>
</dbReference>
<evidence type="ECO:0000259" key="4">
    <source>
        <dbReference type="PROSITE" id="PS51186"/>
    </source>
</evidence>
<keyword evidence="2" id="KW-0012">Acyltransferase</keyword>
<dbReference type="Proteomes" id="UP001444661">
    <property type="component" value="Unassembled WGS sequence"/>
</dbReference>
<dbReference type="Pfam" id="PF13673">
    <property type="entry name" value="Acetyltransf_10"/>
    <property type="match status" value="1"/>
</dbReference>
<evidence type="ECO:0000256" key="1">
    <source>
        <dbReference type="ARBA" id="ARBA00022679"/>
    </source>
</evidence>
<comment type="caution">
    <text evidence="5">The sequence shown here is derived from an EMBL/GenBank/DDBJ whole genome shotgun (WGS) entry which is preliminary data.</text>
</comment>
<keyword evidence="6" id="KW-1185">Reference proteome</keyword>
<keyword evidence="1" id="KW-0808">Transferase</keyword>
<dbReference type="PANTHER" id="PTHR10908">
    <property type="entry name" value="SEROTONIN N-ACETYLTRANSFERASE"/>
    <property type="match status" value="1"/>
</dbReference>
<proteinExistence type="predicted"/>
<dbReference type="Gene3D" id="3.40.630.30">
    <property type="match status" value="1"/>
</dbReference>
<sequence>MADPGEKPLKRPEIDDDDNDDGAIDDSEDMDDNMVQLQKIKSEARRRQSKIGDSRIQQLLPVPFLPNIRPLTISDLESCVALENASFSDPEHRCTREKFEYRLSNSAEICMGLFLTVASEKVQKFEIDTVRTAWPVETGRSAVSVLLAHVVATKCDGDVITDDAMDYPKDFRTVKSNSTKLGHQESGRTVALHSLAVHPKLQGCGLAKLLMKSYMQQVNNSGTADRISLICQQYLVDFYLQFGFKSLGQSKAKFGGGGWYDMTLMLGGPPKK</sequence>
<dbReference type="InterPro" id="IPR000182">
    <property type="entry name" value="GNAT_dom"/>
</dbReference>
<evidence type="ECO:0000313" key="5">
    <source>
        <dbReference type="EMBL" id="KAK8051363.1"/>
    </source>
</evidence>
<organism evidence="5 6">
    <name type="scientific">Apiospora rasikravindrae</name>
    <dbReference type="NCBI Taxonomy" id="990691"/>
    <lineage>
        <taxon>Eukaryota</taxon>
        <taxon>Fungi</taxon>
        <taxon>Dikarya</taxon>
        <taxon>Ascomycota</taxon>
        <taxon>Pezizomycotina</taxon>
        <taxon>Sordariomycetes</taxon>
        <taxon>Xylariomycetidae</taxon>
        <taxon>Amphisphaeriales</taxon>
        <taxon>Apiosporaceae</taxon>
        <taxon>Apiospora</taxon>
    </lineage>
</organism>
<protein>
    <recommendedName>
        <fullName evidence="4">N-acetyltransferase domain-containing protein</fullName>
    </recommendedName>
</protein>
<gene>
    <name evidence="5" type="ORF">PG993_002748</name>
</gene>
<feature type="compositionally biased region" description="Basic and acidic residues" evidence="3">
    <location>
        <begin position="1"/>
        <end position="13"/>
    </location>
</feature>
<name>A0ABR1U056_9PEZI</name>
<evidence type="ECO:0000256" key="3">
    <source>
        <dbReference type="SAM" id="MobiDB-lite"/>
    </source>
</evidence>
<evidence type="ECO:0000256" key="2">
    <source>
        <dbReference type="ARBA" id="ARBA00023315"/>
    </source>
</evidence>
<evidence type="ECO:0000313" key="6">
    <source>
        <dbReference type="Proteomes" id="UP001444661"/>
    </source>
</evidence>
<dbReference type="PANTHER" id="PTHR10908:SF0">
    <property type="entry name" value="SEROTONIN N-ACETYLTRANSFERASE"/>
    <property type="match status" value="1"/>
</dbReference>
<dbReference type="SUPFAM" id="SSF55729">
    <property type="entry name" value="Acyl-CoA N-acyltransferases (Nat)"/>
    <property type="match status" value="1"/>
</dbReference>